<accession>A0ABS6XSZ4</accession>
<dbReference type="CDD" id="cd02947">
    <property type="entry name" value="TRX_family"/>
    <property type="match status" value="1"/>
</dbReference>
<dbReference type="PANTHER" id="PTHR43031">
    <property type="entry name" value="FAD-DEPENDENT OXIDOREDUCTASE"/>
    <property type="match status" value="1"/>
</dbReference>
<evidence type="ECO:0000256" key="1">
    <source>
        <dbReference type="SAM" id="SignalP"/>
    </source>
</evidence>
<evidence type="ECO:0000313" key="5">
    <source>
        <dbReference type="Proteomes" id="UP000812031"/>
    </source>
</evidence>
<dbReference type="Pfam" id="PF00085">
    <property type="entry name" value="Thioredoxin"/>
    <property type="match status" value="1"/>
</dbReference>
<feature type="chain" id="PRO_5045956905" evidence="1">
    <location>
        <begin position="27"/>
        <end position="241"/>
    </location>
</feature>
<dbReference type="Pfam" id="PF00581">
    <property type="entry name" value="Rhodanese"/>
    <property type="match status" value="1"/>
</dbReference>
<dbReference type="EMBL" id="JAHWYN010000003">
    <property type="protein sequence ID" value="MBW4359785.1"/>
    <property type="molecule type" value="Genomic_DNA"/>
</dbReference>
<dbReference type="SMART" id="SM00450">
    <property type="entry name" value="RHOD"/>
    <property type="match status" value="1"/>
</dbReference>
<gene>
    <name evidence="4" type="ORF">KZH69_04730</name>
</gene>
<dbReference type="InterPro" id="IPR050229">
    <property type="entry name" value="GlpE_sulfurtransferase"/>
</dbReference>
<evidence type="ECO:0000259" key="3">
    <source>
        <dbReference type="PROSITE" id="PS51352"/>
    </source>
</evidence>
<feature type="domain" description="Thioredoxin" evidence="3">
    <location>
        <begin position="105"/>
        <end position="241"/>
    </location>
</feature>
<dbReference type="PROSITE" id="PS50206">
    <property type="entry name" value="RHODANESE_3"/>
    <property type="match status" value="1"/>
</dbReference>
<reference evidence="4 5" key="1">
    <citation type="submission" date="2021-07" db="EMBL/GenBank/DDBJ databases">
        <title>Flavobacterium sp. nov. isolated from sediment on the Taihu Lake.</title>
        <authorList>
            <person name="Qu J.-H."/>
        </authorList>
    </citation>
    <scope>NUCLEOTIDE SEQUENCE [LARGE SCALE GENOMIC DNA]</scope>
    <source>
        <strain evidence="4 5">NAS39</strain>
    </source>
</reference>
<name>A0ABS6XSZ4_9FLAO</name>
<keyword evidence="5" id="KW-1185">Reference proteome</keyword>
<keyword evidence="1" id="KW-0732">Signal</keyword>
<sequence>MSQFNLKRVTNNVTAIVLFFALGASAQNQNIFTLQLDSFSAKIKEQTKPQIIDARSPEEFAIDHINGSVNFNLETENYAKHTAQLDKTKPVFIYSIGTFRSGQLAKELLKNGFSEVHDLEGGIAAWIGGGKPYYFNSKNKLSLVEYQKVIADNKTVLVDIGSRYCGACKKVKPVLETIKAQYGENVKIVEIDLEENPQVIADLKAVKVFPTLILYQKGTIVFKKDGLGDLKKDVDLALAEK</sequence>
<dbReference type="PROSITE" id="PS51352">
    <property type="entry name" value="THIOREDOXIN_2"/>
    <property type="match status" value="1"/>
</dbReference>
<feature type="domain" description="Rhodanese" evidence="2">
    <location>
        <begin position="45"/>
        <end position="135"/>
    </location>
</feature>
<protein>
    <submittedName>
        <fullName evidence="4">Sulfurtransferase</fullName>
    </submittedName>
</protein>
<organism evidence="4 5">
    <name type="scientific">Flavobacterium taihuense</name>
    <dbReference type="NCBI Taxonomy" id="2857508"/>
    <lineage>
        <taxon>Bacteria</taxon>
        <taxon>Pseudomonadati</taxon>
        <taxon>Bacteroidota</taxon>
        <taxon>Flavobacteriia</taxon>
        <taxon>Flavobacteriales</taxon>
        <taxon>Flavobacteriaceae</taxon>
        <taxon>Flavobacterium</taxon>
    </lineage>
</organism>
<dbReference type="PANTHER" id="PTHR43031:SF7">
    <property type="entry name" value="NITRIC OXIDE REDUCTASE FLRD-NAD(+) REDUCTASE"/>
    <property type="match status" value="1"/>
</dbReference>
<evidence type="ECO:0000259" key="2">
    <source>
        <dbReference type="PROSITE" id="PS50206"/>
    </source>
</evidence>
<evidence type="ECO:0000313" key="4">
    <source>
        <dbReference type="EMBL" id="MBW4359785.1"/>
    </source>
</evidence>
<comment type="caution">
    <text evidence="4">The sequence shown here is derived from an EMBL/GenBank/DDBJ whole genome shotgun (WGS) entry which is preliminary data.</text>
</comment>
<dbReference type="InterPro" id="IPR013766">
    <property type="entry name" value="Thioredoxin_domain"/>
</dbReference>
<dbReference type="RefSeq" id="WP_219316308.1">
    <property type="nucleotide sequence ID" value="NZ_JAHWYN010000003.1"/>
</dbReference>
<dbReference type="Proteomes" id="UP000812031">
    <property type="component" value="Unassembled WGS sequence"/>
</dbReference>
<feature type="signal peptide" evidence="1">
    <location>
        <begin position="1"/>
        <end position="26"/>
    </location>
</feature>
<dbReference type="InterPro" id="IPR001763">
    <property type="entry name" value="Rhodanese-like_dom"/>
</dbReference>
<proteinExistence type="predicted"/>
<dbReference type="CDD" id="cd00158">
    <property type="entry name" value="RHOD"/>
    <property type="match status" value="1"/>
</dbReference>